<reference evidence="3 4" key="1">
    <citation type="submission" date="2024-01" db="EMBL/GenBank/DDBJ databases">
        <title>Comparative genomics of Cryptococcus and Kwoniella reveals pathogenesis evolution and contrasting modes of karyotype evolution via chromosome fusion or intercentromeric recombination.</title>
        <authorList>
            <person name="Coelho M.A."/>
            <person name="David-Palma M."/>
            <person name="Shea T."/>
            <person name="Bowers K."/>
            <person name="McGinley-Smith S."/>
            <person name="Mohammad A.W."/>
            <person name="Gnirke A."/>
            <person name="Yurkov A.M."/>
            <person name="Nowrousian M."/>
            <person name="Sun S."/>
            <person name="Cuomo C.A."/>
            <person name="Heitman J."/>
        </authorList>
    </citation>
    <scope>NUCLEOTIDE SEQUENCE [LARGE SCALE GENOMIC DNA]</scope>
    <source>
        <strain evidence="3 4">CBS 6074</strain>
    </source>
</reference>
<dbReference type="Proteomes" id="UP001355207">
    <property type="component" value="Chromosome 9"/>
</dbReference>
<protein>
    <submittedName>
        <fullName evidence="3">Uncharacterized protein</fullName>
    </submittedName>
</protein>
<dbReference type="AlphaFoldDB" id="A0AAX4K2N7"/>
<gene>
    <name evidence="3" type="ORF">L201_006580</name>
</gene>
<evidence type="ECO:0000313" key="3">
    <source>
        <dbReference type="EMBL" id="WWC91634.1"/>
    </source>
</evidence>
<proteinExistence type="predicted"/>
<evidence type="ECO:0000313" key="4">
    <source>
        <dbReference type="Proteomes" id="UP001355207"/>
    </source>
</evidence>
<feature type="transmembrane region" description="Helical" evidence="2">
    <location>
        <begin position="188"/>
        <end position="209"/>
    </location>
</feature>
<feature type="transmembrane region" description="Helical" evidence="2">
    <location>
        <begin position="144"/>
        <end position="168"/>
    </location>
</feature>
<feature type="region of interest" description="Disordered" evidence="1">
    <location>
        <begin position="16"/>
        <end position="42"/>
    </location>
</feature>
<organism evidence="3 4">
    <name type="scientific">Kwoniella dendrophila CBS 6074</name>
    <dbReference type="NCBI Taxonomy" id="1295534"/>
    <lineage>
        <taxon>Eukaryota</taxon>
        <taxon>Fungi</taxon>
        <taxon>Dikarya</taxon>
        <taxon>Basidiomycota</taxon>
        <taxon>Agaricomycotina</taxon>
        <taxon>Tremellomycetes</taxon>
        <taxon>Tremellales</taxon>
        <taxon>Cryptococcaceae</taxon>
        <taxon>Kwoniella</taxon>
    </lineage>
</organism>
<keyword evidence="2" id="KW-0472">Membrane</keyword>
<sequence>MKKTLGGVVVYDTNPPRFTHNNLDSSSLSTENQNKHEIPTSWEQDKDNQATYLFFPVFGSFFLTLLSTLSSPFIKKLSVANISPHNGGVIQVGLWGWCVRGINGLSDQCSDIRGFGSDLSSTFNNLPEQLQALNTINEKLKSDYIVATTVMHILAGLSVWSTLCWTLAASGSWRTREVWAYNWTRWAFIGVGYSSIMVLIAWSLDIGMLTRIQFANIKIDDVSVSVKPGAVIFLNMISFLLCFVTFGVRVFWSKYKPRPSWTIKGNSDFHNNRYPHPPNSAALPPNEDSPPAWESLNVSDVNKVIVNSDEKLPIDTDSKNSVDQRGFAV</sequence>
<keyword evidence="4" id="KW-1185">Reference proteome</keyword>
<keyword evidence="2" id="KW-1133">Transmembrane helix</keyword>
<dbReference type="GeneID" id="91097249"/>
<keyword evidence="2" id="KW-0812">Transmembrane</keyword>
<dbReference type="RefSeq" id="XP_066078396.1">
    <property type="nucleotide sequence ID" value="XM_066222299.1"/>
</dbReference>
<name>A0AAX4K2N7_9TREE</name>
<evidence type="ECO:0000256" key="2">
    <source>
        <dbReference type="SAM" id="Phobius"/>
    </source>
</evidence>
<feature type="transmembrane region" description="Helical" evidence="2">
    <location>
        <begin position="50"/>
        <end position="69"/>
    </location>
</feature>
<feature type="compositionally biased region" description="Polar residues" evidence="1">
    <location>
        <begin position="19"/>
        <end position="32"/>
    </location>
</feature>
<feature type="compositionally biased region" description="Basic and acidic residues" evidence="1">
    <location>
        <begin position="33"/>
        <end position="42"/>
    </location>
</feature>
<feature type="transmembrane region" description="Helical" evidence="2">
    <location>
        <begin position="230"/>
        <end position="252"/>
    </location>
</feature>
<evidence type="ECO:0000256" key="1">
    <source>
        <dbReference type="SAM" id="MobiDB-lite"/>
    </source>
</evidence>
<dbReference type="EMBL" id="CP144106">
    <property type="protein sequence ID" value="WWC91634.1"/>
    <property type="molecule type" value="Genomic_DNA"/>
</dbReference>
<accession>A0AAX4K2N7</accession>